<dbReference type="InterPro" id="IPR036770">
    <property type="entry name" value="Ankyrin_rpt-contain_sf"/>
</dbReference>
<dbReference type="EMBL" id="CAJOBA010116895">
    <property type="protein sequence ID" value="CAF4569885.1"/>
    <property type="molecule type" value="Genomic_DNA"/>
</dbReference>
<sequence length="114" mass="12726">TLTILLQRGGNINILYQNFLPSLTLAVCLNRTTIVELLIRVGIDPNTIDSKGCSSLHYAVYNDNIKMLNILLSSVHQANINLCDQHGYSILDYARANSQDDSQCTDLLIKLNVY</sequence>
<reference evidence="3" key="1">
    <citation type="submission" date="2021-02" db="EMBL/GenBank/DDBJ databases">
        <authorList>
            <person name="Nowell W R."/>
        </authorList>
    </citation>
    <scope>NUCLEOTIDE SEQUENCE</scope>
</reference>
<keyword evidence="1" id="KW-0677">Repeat</keyword>
<evidence type="ECO:0000313" key="4">
    <source>
        <dbReference type="Proteomes" id="UP000682733"/>
    </source>
</evidence>
<dbReference type="PANTHER" id="PTHR24161:SF124">
    <property type="entry name" value="TRANSIENT RECEPTOR POTENTIAL CHANNEL PYREXIA"/>
    <property type="match status" value="1"/>
</dbReference>
<evidence type="ECO:0000256" key="1">
    <source>
        <dbReference type="ARBA" id="ARBA00022737"/>
    </source>
</evidence>
<name>A0A8S2YP60_9BILA</name>
<evidence type="ECO:0000256" key="2">
    <source>
        <dbReference type="ARBA" id="ARBA00023043"/>
    </source>
</evidence>
<dbReference type="PANTHER" id="PTHR24161">
    <property type="entry name" value="ANK_REP_REGION DOMAIN-CONTAINING PROTEIN-RELATED"/>
    <property type="match status" value="1"/>
</dbReference>
<protein>
    <recommendedName>
        <fullName evidence="5">Ankyrin</fullName>
    </recommendedName>
</protein>
<accession>A0A8S2YP60</accession>
<organism evidence="3 4">
    <name type="scientific">Didymodactylos carnosus</name>
    <dbReference type="NCBI Taxonomy" id="1234261"/>
    <lineage>
        <taxon>Eukaryota</taxon>
        <taxon>Metazoa</taxon>
        <taxon>Spiralia</taxon>
        <taxon>Gnathifera</taxon>
        <taxon>Rotifera</taxon>
        <taxon>Eurotatoria</taxon>
        <taxon>Bdelloidea</taxon>
        <taxon>Philodinida</taxon>
        <taxon>Philodinidae</taxon>
        <taxon>Didymodactylos</taxon>
    </lineage>
</organism>
<proteinExistence type="predicted"/>
<dbReference type="Proteomes" id="UP000682733">
    <property type="component" value="Unassembled WGS sequence"/>
</dbReference>
<feature type="non-terminal residue" evidence="3">
    <location>
        <position position="114"/>
    </location>
</feature>
<evidence type="ECO:0000313" key="3">
    <source>
        <dbReference type="EMBL" id="CAF4569885.1"/>
    </source>
</evidence>
<feature type="non-terminal residue" evidence="3">
    <location>
        <position position="1"/>
    </location>
</feature>
<evidence type="ECO:0008006" key="5">
    <source>
        <dbReference type="Google" id="ProtNLM"/>
    </source>
</evidence>
<dbReference type="Gene3D" id="1.25.40.20">
    <property type="entry name" value="Ankyrin repeat-containing domain"/>
    <property type="match status" value="1"/>
</dbReference>
<gene>
    <name evidence="3" type="ORF">TMI583_LOCUS50137</name>
</gene>
<dbReference type="SMART" id="SM00248">
    <property type="entry name" value="ANK"/>
    <property type="match status" value="2"/>
</dbReference>
<dbReference type="SUPFAM" id="SSF48403">
    <property type="entry name" value="Ankyrin repeat"/>
    <property type="match status" value="1"/>
</dbReference>
<dbReference type="AlphaFoldDB" id="A0A8S2YP60"/>
<dbReference type="InterPro" id="IPR002110">
    <property type="entry name" value="Ankyrin_rpt"/>
</dbReference>
<dbReference type="Pfam" id="PF12796">
    <property type="entry name" value="Ank_2"/>
    <property type="match status" value="1"/>
</dbReference>
<keyword evidence="2" id="KW-0040">ANK repeat</keyword>
<comment type="caution">
    <text evidence="3">The sequence shown here is derived from an EMBL/GenBank/DDBJ whole genome shotgun (WGS) entry which is preliminary data.</text>
</comment>